<name>A0ABR4C9X7_9HELO</name>
<evidence type="ECO:0000259" key="1">
    <source>
        <dbReference type="Pfam" id="PF06985"/>
    </source>
</evidence>
<dbReference type="Pfam" id="PF06985">
    <property type="entry name" value="HET"/>
    <property type="match status" value="1"/>
</dbReference>
<sequence length="801" mass="91152">MNTFRSWNEIYSSGLEFKADILEIQKLATPRERSLQWAQNLRLLTPVEQANPDRDADWTDDEGLTCHRCCDFPYFNSLDPSQPSVTALRLTQPGELRGCDHYIAVSYCWRQPKNNDKSNPDVRSYKVYTNKTGDSRPNKAPNIILDRAIAYASYYGIRFIWIDQECIEQDDRLDQEVGIQSMDIVYERSAAPIGILQTYLTSQWQLDMIGYLDSEKDLDHEQVTQAIELLEQIAGDPWFSRAWILQESTSAGDCIDLLIRYDPSLSLPESFKGLEGELEFQFELLLQLCTFAAKELSRHHLVPASFKDGITEIMSNAWDAVIRNGGNVDETVAFIDQGEALMERLAKVIERILLHTPSDYWNTRIQTHRTACNAALAIMHLNNCFNSKPMDRLAILANLCQYPIRVDTTMAKLRGFPLETSLLVQGVLNGDLSLLIGLKKEVWNDLSPTTDGFSWVPPLVTHLDPKDSEAWIEGIQPFRLRDHHITSDGLDVLGFLWTVDGVVDVSDLQARFSPLFEELSQFSKKEWTKVDEDMAQWPALKDLGRSVHLAQHEGLVVKGQELSRWKFEPLMNKLCSDLIWAILQKILSLHLDTLCDAIWHFLRSKVRFLSSSEWKSVKDAYNAEEGGPATLDEWIEENVDLESRALPESFSEALKLDGDVQDFMFVRTTDPFSGRGGKPVKQIHLWFVERVLEKGCFYYGHLANSTGDGPLATFDVDGPTQVLLPYCEGIEKFGVEWNATLPPMRNKRISWVVDEIRTEDAGIDTASFPDADLKLRNFKSQGMVAGMWKLGDTKPSRYNIS</sequence>
<dbReference type="EMBL" id="JAZHXI010000011">
    <property type="protein sequence ID" value="KAL2066580.1"/>
    <property type="molecule type" value="Genomic_DNA"/>
</dbReference>
<dbReference type="Proteomes" id="UP001595075">
    <property type="component" value="Unassembled WGS sequence"/>
</dbReference>
<dbReference type="InterPro" id="IPR010730">
    <property type="entry name" value="HET"/>
</dbReference>
<keyword evidence="3" id="KW-1185">Reference proteome</keyword>
<organism evidence="2 3">
    <name type="scientific">Oculimacula yallundae</name>
    <dbReference type="NCBI Taxonomy" id="86028"/>
    <lineage>
        <taxon>Eukaryota</taxon>
        <taxon>Fungi</taxon>
        <taxon>Dikarya</taxon>
        <taxon>Ascomycota</taxon>
        <taxon>Pezizomycotina</taxon>
        <taxon>Leotiomycetes</taxon>
        <taxon>Helotiales</taxon>
        <taxon>Ploettnerulaceae</taxon>
        <taxon>Oculimacula</taxon>
    </lineage>
</organism>
<accession>A0ABR4C9X7</accession>
<protein>
    <recommendedName>
        <fullName evidence="1">Heterokaryon incompatibility domain-containing protein</fullName>
    </recommendedName>
</protein>
<dbReference type="PANTHER" id="PTHR33112">
    <property type="entry name" value="DOMAIN PROTEIN, PUTATIVE-RELATED"/>
    <property type="match status" value="1"/>
</dbReference>
<feature type="domain" description="Heterokaryon incompatibility" evidence="1">
    <location>
        <begin position="102"/>
        <end position="247"/>
    </location>
</feature>
<proteinExistence type="predicted"/>
<reference evidence="2 3" key="1">
    <citation type="journal article" date="2024" name="Commun. Biol.">
        <title>Comparative genomic analysis of thermophilic fungi reveals convergent evolutionary adaptations and gene losses.</title>
        <authorList>
            <person name="Steindorff A.S."/>
            <person name="Aguilar-Pontes M.V."/>
            <person name="Robinson A.J."/>
            <person name="Andreopoulos B."/>
            <person name="LaButti K."/>
            <person name="Kuo A."/>
            <person name="Mondo S."/>
            <person name="Riley R."/>
            <person name="Otillar R."/>
            <person name="Haridas S."/>
            <person name="Lipzen A."/>
            <person name="Grimwood J."/>
            <person name="Schmutz J."/>
            <person name="Clum A."/>
            <person name="Reid I.D."/>
            <person name="Moisan M.C."/>
            <person name="Butler G."/>
            <person name="Nguyen T.T.M."/>
            <person name="Dewar K."/>
            <person name="Conant G."/>
            <person name="Drula E."/>
            <person name="Henrissat B."/>
            <person name="Hansel C."/>
            <person name="Singer S."/>
            <person name="Hutchinson M.I."/>
            <person name="de Vries R.P."/>
            <person name="Natvig D.O."/>
            <person name="Powell A.J."/>
            <person name="Tsang A."/>
            <person name="Grigoriev I.V."/>
        </authorList>
    </citation>
    <scope>NUCLEOTIDE SEQUENCE [LARGE SCALE GENOMIC DNA]</scope>
    <source>
        <strain evidence="2 3">CBS 494.80</strain>
    </source>
</reference>
<gene>
    <name evidence="2" type="ORF">VTL71DRAFT_2651</name>
</gene>
<evidence type="ECO:0000313" key="2">
    <source>
        <dbReference type="EMBL" id="KAL2066580.1"/>
    </source>
</evidence>
<comment type="caution">
    <text evidence="2">The sequence shown here is derived from an EMBL/GenBank/DDBJ whole genome shotgun (WGS) entry which is preliminary data.</text>
</comment>
<evidence type="ECO:0000313" key="3">
    <source>
        <dbReference type="Proteomes" id="UP001595075"/>
    </source>
</evidence>
<dbReference type="PANTHER" id="PTHR33112:SF16">
    <property type="entry name" value="HETEROKARYON INCOMPATIBILITY DOMAIN-CONTAINING PROTEIN"/>
    <property type="match status" value="1"/>
</dbReference>